<dbReference type="AlphaFoldDB" id="A0A4Q0VXQ5"/>
<comment type="catalytic activity">
    <reaction evidence="8 9">
        <text>(1S,2R)-1-C-(indol-3-yl)glycerol 3-phosphate + L-serine = D-glyceraldehyde 3-phosphate + L-tryptophan + H2O</text>
        <dbReference type="Rhea" id="RHEA:10532"/>
        <dbReference type="ChEBI" id="CHEBI:15377"/>
        <dbReference type="ChEBI" id="CHEBI:33384"/>
        <dbReference type="ChEBI" id="CHEBI:57912"/>
        <dbReference type="ChEBI" id="CHEBI:58866"/>
        <dbReference type="ChEBI" id="CHEBI:59776"/>
        <dbReference type="EC" id="4.2.1.20"/>
    </reaction>
</comment>
<dbReference type="Pfam" id="PF00290">
    <property type="entry name" value="Trp_syntA"/>
    <property type="match status" value="1"/>
</dbReference>
<dbReference type="Proteomes" id="UP000290649">
    <property type="component" value="Unassembled WGS sequence"/>
</dbReference>
<comment type="subunit">
    <text evidence="3 9">Tetramer of two alpha and two beta chains.</text>
</comment>
<comment type="pathway">
    <text evidence="2 9">Amino-acid biosynthesis; L-tryptophan biosynthesis; L-tryptophan from chorismate: step 5/5.</text>
</comment>
<feature type="active site" description="Proton acceptor" evidence="9">
    <location>
        <position position="58"/>
    </location>
</feature>
<keyword evidence="4 9" id="KW-0028">Amino-acid biosynthesis</keyword>
<dbReference type="PROSITE" id="PS00167">
    <property type="entry name" value="TRP_SYNTHASE_ALPHA"/>
    <property type="match status" value="1"/>
</dbReference>
<comment type="function">
    <text evidence="1 9">The alpha subunit is responsible for the aldol cleavage of indoleglycerol phosphate to indole and glyceraldehyde 3-phosphate.</text>
</comment>
<protein>
    <recommendedName>
        <fullName evidence="9">Tryptophan synthase alpha chain</fullName>
        <ecNumber evidence="9">4.2.1.20</ecNumber>
    </recommendedName>
</protein>
<evidence type="ECO:0000256" key="5">
    <source>
        <dbReference type="ARBA" id="ARBA00022822"/>
    </source>
</evidence>
<evidence type="ECO:0000313" key="11">
    <source>
        <dbReference type="EMBL" id="RXJ03956.1"/>
    </source>
</evidence>
<evidence type="ECO:0000256" key="9">
    <source>
        <dbReference type="HAMAP-Rule" id="MF_00131"/>
    </source>
</evidence>
<evidence type="ECO:0000256" key="8">
    <source>
        <dbReference type="ARBA" id="ARBA00049047"/>
    </source>
</evidence>
<dbReference type="HAMAP" id="MF_00131">
    <property type="entry name" value="Trp_synth_alpha"/>
    <property type="match status" value="1"/>
</dbReference>
<dbReference type="CDD" id="cd04724">
    <property type="entry name" value="Tryptophan_synthase_alpha"/>
    <property type="match status" value="1"/>
</dbReference>
<dbReference type="InterPro" id="IPR011060">
    <property type="entry name" value="RibuloseP-bd_barrel"/>
</dbReference>
<accession>A0A4Q0VXQ5</accession>
<dbReference type="UniPathway" id="UPA00035">
    <property type="reaction ID" value="UER00044"/>
</dbReference>
<keyword evidence="12" id="KW-1185">Reference proteome</keyword>
<dbReference type="GO" id="GO:0004834">
    <property type="term" value="F:tryptophan synthase activity"/>
    <property type="evidence" value="ECO:0007669"/>
    <property type="project" value="UniProtKB-UniRule"/>
</dbReference>
<dbReference type="EMBL" id="QOUX01000001">
    <property type="protein sequence ID" value="RXJ03956.1"/>
    <property type="molecule type" value="Genomic_DNA"/>
</dbReference>
<evidence type="ECO:0000256" key="1">
    <source>
        <dbReference type="ARBA" id="ARBA00003365"/>
    </source>
</evidence>
<keyword evidence="7 9" id="KW-0456">Lyase</keyword>
<keyword evidence="6 9" id="KW-0057">Aromatic amino acid biosynthesis</keyword>
<proteinExistence type="inferred from homology"/>
<evidence type="ECO:0000256" key="6">
    <source>
        <dbReference type="ARBA" id="ARBA00023141"/>
    </source>
</evidence>
<dbReference type="InterPro" id="IPR002028">
    <property type="entry name" value="Trp_synthase_suA"/>
</dbReference>
<dbReference type="OrthoDB" id="9804578at2"/>
<dbReference type="Gene3D" id="3.20.20.70">
    <property type="entry name" value="Aldolase class I"/>
    <property type="match status" value="1"/>
</dbReference>
<evidence type="ECO:0000256" key="4">
    <source>
        <dbReference type="ARBA" id="ARBA00022605"/>
    </source>
</evidence>
<keyword evidence="5 9" id="KW-0822">Tryptophan biosynthesis</keyword>
<feature type="active site" description="Proton acceptor" evidence="9">
    <location>
        <position position="47"/>
    </location>
</feature>
<evidence type="ECO:0000313" key="12">
    <source>
        <dbReference type="Proteomes" id="UP000290649"/>
    </source>
</evidence>
<dbReference type="InterPro" id="IPR013785">
    <property type="entry name" value="Aldolase_TIM"/>
</dbReference>
<dbReference type="EC" id="4.2.1.20" evidence="9"/>
<dbReference type="NCBIfam" id="TIGR00262">
    <property type="entry name" value="trpA"/>
    <property type="match status" value="1"/>
</dbReference>
<dbReference type="PANTHER" id="PTHR43406:SF1">
    <property type="entry name" value="TRYPTOPHAN SYNTHASE ALPHA CHAIN, CHLOROPLASTIC"/>
    <property type="match status" value="1"/>
</dbReference>
<dbReference type="FunFam" id="3.20.20.70:FF:000037">
    <property type="entry name" value="Tryptophan synthase alpha chain"/>
    <property type="match status" value="1"/>
</dbReference>
<evidence type="ECO:0000256" key="7">
    <source>
        <dbReference type="ARBA" id="ARBA00023239"/>
    </source>
</evidence>
<dbReference type="RefSeq" id="WP_129076300.1">
    <property type="nucleotide sequence ID" value="NZ_QOUX01000001.1"/>
</dbReference>
<evidence type="ECO:0000256" key="3">
    <source>
        <dbReference type="ARBA" id="ARBA00011270"/>
    </source>
</evidence>
<dbReference type="GO" id="GO:0005829">
    <property type="term" value="C:cytosol"/>
    <property type="evidence" value="ECO:0007669"/>
    <property type="project" value="TreeGrafter"/>
</dbReference>
<sequence>MTNTRLEIATSKAKQLFIPFIMAGDPSAELTIEIALTLQKAGADILELGVPYSDPLADGPVIQQAALRALEGKMNLEKAIQLVPLMRDRGLTIPVIIFTYYNPVLQLGEDKVLSMLNQNQIDGILIPDLPFEESRSLSDKCEQVGLPLISLVAPTSKERVQMIANEASGFLYCVSSLGVTGVRKEMDDGIYQFLGEVRKHSKVPVAVGFGISNREQVTLLSPHCDGIIVGSALIKLIETKKSELLDSNQREKALSEIKTFVYSIIS</sequence>
<reference evidence="11 12" key="1">
    <citation type="journal article" date="2019" name="Int. J. Syst. Evol. Microbiol.">
        <title>Anaerobacillus alkaliphilus sp. nov., a novel alkaliphilic and moderately halophilic bacterium.</title>
        <authorList>
            <person name="Borsodi A.K."/>
            <person name="Aszalos J.M."/>
            <person name="Bihari P."/>
            <person name="Nagy I."/>
            <person name="Schumann P."/>
            <person name="Sproer C."/>
            <person name="Kovacs A.L."/>
            <person name="Boka K."/>
            <person name="Dobosy P."/>
            <person name="Ovari M."/>
            <person name="Szili-Kovacs T."/>
            <person name="Toth E."/>
        </authorList>
    </citation>
    <scope>NUCLEOTIDE SEQUENCE [LARGE SCALE GENOMIC DNA]</scope>
    <source>
        <strain evidence="11 12">B16-10</strain>
    </source>
</reference>
<name>A0A4Q0VXQ5_9BACI</name>
<evidence type="ECO:0000256" key="2">
    <source>
        <dbReference type="ARBA" id="ARBA00004733"/>
    </source>
</evidence>
<organism evidence="11 12">
    <name type="scientific">Anaerobacillus alkaliphilus</name>
    <dbReference type="NCBI Taxonomy" id="1548597"/>
    <lineage>
        <taxon>Bacteria</taxon>
        <taxon>Bacillati</taxon>
        <taxon>Bacillota</taxon>
        <taxon>Bacilli</taxon>
        <taxon>Bacillales</taxon>
        <taxon>Bacillaceae</taxon>
        <taxon>Anaerobacillus</taxon>
    </lineage>
</organism>
<dbReference type="PANTHER" id="PTHR43406">
    <property type="entry name" value="TRYPTOPHAN SYNTHASE, ALPHA CHAIN"/>
    <property type="match status" value="1"/>
</dbReference>
<evidence type="ECO:0000256" key="10">
    <source>
        <dbReference type="RuleBase" id="RU003662"/>
    </source>
</evidence>
<dbReference type="InterPro" id="IPR018204">
    <property type="entry name" value="Trp_synthase_alpha_AS"/>
</dbReference>
<comment type="caution">
    <text evidence="11">The sequence shown here is derived from an EMBL/GenBank/DDBJ whole genome shotgun (WGS) entry which is preliminary data.</text>
</comment>
<comment type="similarity">
    <text evidence="9 10">Belongs to the TrpA family.</text>
</comment>
<gene>
    <name evidence="9" type="primary">trpA</name>
    <name evidence="11" type="ORF">DS745_00770</name>
</gene>
<dbReference type="SUPFAM" id="SSF51366">
    <property type="entry name" value="Ribulose-phoshate binding barrel"/>
    <property type="match status" value="1"/>
</dbReference>